<feature type="domain" description="ABC-type glycine betaine transport system substrate-binding" evidence="6">
    <location>
        <begin position="34"/>
        <end position="279"/>
    </location>
</feature>
<evidence type="ECO:0000256" key="3">
    <source>
        <dbReference type="ARBA" id="ARBA00022475"/>
    </source>
</evidence>
<dbReference type="CDD" id="cd13639">
    <property type="entry name" value="PBP2_OpuAC_like"/>
    <property type="match status" value="1"/>
</dbReference>
<dbReference type="InterPro" id="IPR007210">
    <property type="entry name" value="ABC_Gly_betaine_transp_sub-bd"/>
</dbReference>
<dbReference type="PANTHER" id="PTHR47737">
    <property type="entry name" value="GLYCINE BETAINE/PROLINE BETAINE TRANSPORT SYSTEM PERMEASE PROTEIN PROW"/>
    <property type="match status" value="1"/>
</dbReference>
<keyword evidence="2" id="KW-0813">Transport</keyword>
<dbReference type="Gene3D" id="3.40.190.10">
    <property type="entry name" value="Periplasmic binding protein-like II"/>
    <property type="match status" value="1"/>
</dbReference>
<dbReference type="EMBL" id="JBHRTP010000066">
    <property type="protein sequence ID" value="MFC3109996.1"/>
    <property type="molecule type" value="Genomic_DNA"/>
</dbReference>
<organism evidence="7 8">
    <name type="scientific">Undibacterium arcticum</name>
    <dbReference type="NCBI Taxonomy" id="1762892"/>
    <lineage>
        <taxon>Bacteria</taxon>
        <taxon>Pseudomonadati</taxon>
        <taxon>Pseudomonadota</taxon>
        <taxon>Betaproteobacteria</taxon>
        <taxon>Burkholderiales</taxon>
        <taxon>Oxalobacteraceae</taxon>
        <taxon>Undibacterium</taxon>
    </lineage>
</organism>
<keyword evidence="3" id="KW-1003">Cell membrane</keyword>
<gene>
    <name evidence="7" type="ORF">ACFOFO_18860</name>
</gene>
<evidence type="ECO:0000256" key="5">
    <source>
        <dbReference type="SAM" id="SignalP"/>
    </source>
</evidence>
<keyword evidence="4" id="KW-0472">Membrane</keyword>
<reference evidence="8" key="1">
    <citation type="journal article" date="2019" name="Int. J. Syst. Evol. Microbiol.">
        <title>The Global Catalogue of Microorganisms (GCM) 10K type strain sequencing project: providing services to taxonomists for standard genome sequencing and annotation.</title>
        <authorList>
            <consortium name="The Broad Institute Genomics Platform"/>
            <consortium name="The Broad Institute Genome Sequencing Center for Infectious Disease"/>
            <person name="Wu L."/>
            <person name="Ma J."/>
        </authorList>
    </citation>
    <scope>NUCLEOTIDE SEQUENCE [LARGE SCALE GENOMIC DNA]</scope>
    <source>
        <strain evidence="8">KCTC 42986</strain>
    </source>
</reference>
<keyword evidence="8" id="KW-1185">Reference proteome</keyword>
<sequence>MLQKTMQTLRSVSTALAITLAMLAATPAEAAEGKTLRIGWTAWSDAEAVTNIAKQVLEQRLGYKVELVMTDIGLQYQGVAKGQLDLMLMSWLPTTHKAYWDKLSPELVDVGVLYDNAKLGWAVPAYVPESELNSIADMKKPEVQKKLKSQVQGIDPGAGLMKASSGALKDYGLDGYQLLTGSDAAMVIALDRAIKRNEWIVVTTWTPHWMFSKYKLRYLQDPSQALGGAEAIHALSRKGFEQDFPKAAAFIKNFKIPLADLESVMLKAKDTSYEKEAAAYIQSHPEMVEKWLKDTK</sequence>
<dbReference type="Proteomes" id="UP001595530">
    <property type="component" value="Unassembled WGS sequence"/>
</dbReference>
<evidence type="ECO:0000313" key="7">
    <source>
        <dbReference type="EMBL" id="MFC3109996.1"/>
    </source>
</evidence>
<dbReference type="RefSeq" id="WP_390332398.1">
    <property type="nucleotide sequence ID" value="NZ_JBHRTP010000066.1"/>
</dbReference>
<evidence type="ECO:0000256" key="2">
    <source>
        <dbReference type="ARBA" id="ARBA00022448"/>
    </source>
</evidence>
<evidence type="ECO:0000256" key="1">
    <source>
        <dbReference type="ARBA" id="ARBA00004236"/>
    </source>
</evidence>
<dbReference type="SUPFAM" id="SSF53850">
    <property type="entry name" value="Periplasmic binding protein-like II"/>
    <property type="match status" value="1"/>
</dbReference>
<dbReference type="Pfam" id="PF04069">
    <property type="entry name" value="OpuAC"/>
    <property type="match status" value="1"/>
</dbReference>
<keyword evidence="5" id="KW-0732">Signal</keyword>
<evidence type="ECO:0000259" key="6">
    <source>
        <dbReference type="Pfam" id="PF04069"/>
    </source>
</evidence>
<feature type="signal peptide" evidence="5">
    <location>
        <begin position="1"/>
        <end position="30"/>
    </location>
</feature>
<dbReference type="PANTHER" id="PTHR47737:SF1">
    <property type="entry name" value="GLYCINE BETAINE_PROLINE BETAINE TRANSPORT SYSTEM PERMEASE PROTEIN PROW"/>
    <property type="match status" value="1"/>
</dbReference>
<evidence type="ECO:0000313" key="8">
    <source>
        <dbReference type="Proteomes" id="UP001595530"/>
    </source>
</evidence>
<protein>
    <submittedName>
        <fullName evidence="7">Glycine betaine ABC transporter substrate-binding protein</fullName>
    </submittedName>
</protein>
<name>A0ABV7F8D5_9BURK</name>
<evidence type="ECO:0000256" key="4">
    <source>
        <dbReference type="ARBA" id="ARBA00023136"/>
    </source>
</evidence>
<dbReference type="Gene3D" id="3.40.190.100">
    <property type="entry name" value="Glycine betaine-binding periplasmic protein, domain 2"/>
    <property type="match status" value="1"/>
</dbReference>
<comment type="subcellular location">
    <subcellularLocation>
        <location evidence="1">Cell membrane</location>
    </subcellularLocation>
</comment>
<accession>A0ABV7F8D5</accession>
<feature type="chain" id="PRO_5045337100" evidence="5">
    <location>
        <begin position="31"/>
        <end position="296"/>
    </location>
</feature>
<proteinExistence type="predicted"/>
<comment type="caution">
    <text evidence="7">The sequence shown here is derived from an EMBL/GenBank/DDBJ whole genome shotgun (WGS) entry which is preliminary data.</text>
</comment>